<proteinExistence type="predicted"/>
<dbReference type="SUPFAM" id="SSF54690">
    <property type="entry name" value="Molybdopterin synthase subunit MoaE"/>
    <property type="match status" value="1"/>
</dbReference>
<dbReference type="STRING" id="529709.PYCH_16370"/>
<dbReference type="InterPro" id="IPR003448">
    <property type="entry name" value="Mopterin_biosynth_MoaE"/>
</dbReference>
<dbReference type="RefSeq" id="WP_013906359.1">
    <property type="nucleotide sequence ID" value="NC_015680.1"/>
</dbReference>
<dbReference type="OrthoDB" id="45235at2157"/>
<dbReference type="eggNOG" id="arCOG00534">
    <property type="taxonomic scope" value="Archaea"/>
</dbReference>
<dbReference type="CDD" id="cd00756">
    <property type="entry name" value="MoaE"/>
    <property type="match status" value="1"/>
</dbReference>
<dbReference type="Gene3D" id="3.90.1170.40">
    <property type="entry name" value="Molybdopterin biosynthesis MoaE subunit"/>
    <property type="match status" value="1"/>
</dbReference>
<dbReference type="PANTHER" id="PTHR23404">
    <property type="entry name" value="MOLYBDOPTERIN SYNTHASE RELATED"/>
    <property type="match status" value="1"/>
</dbReference>
<name>F8AH73_PYRYC</name>
<protein>
    <submittedName>
        <fullName evidence="1">Molybdopterin-converting factor subunit 2</fullName>
    </submittedName>
</protein>
<organism evidence="1 2">
    <name type="scientific">Pyrococcus yayanosii (strain CH1 / JCM 16557)</name>
    <dbReference type="NCBI Taxonomy" id="529709"/>
    <lineage>
        <taxon>Archaea</taxon>
        <taxon>Methanobacteriati</taxon>
        <taxon>Methanobacteriota</taxon>
        <taxon>Thermococci</taxon>
        <taxon>Thermococcales</taxon>
        <taxon>Thermococcaceae</taxon>
        <taxon>Pyrococcus</taxon>
    </lineage>
</organism>
<dbReference type="AlphaFoldDB" id="F8AH73"/>
<accession>F8AH73</accession>
<dbReference type="EMBL" id="CP002779">
    <property type="protein sequence ID" value="AEH25303.1"/>
    <property type="molecule type" value="Genomic_DNA"/>
</dbReference>
<evidence type="ECO:0000313" key="2">
    <source>
        <dbReference type="Proteomes" id="UP000008386"/>
    </source>
</evidence>
<dbReference type="Pfam" id="PF02391">
    <property type="entry name" value="MoaE"/>
    <property type="match status" value="1"/>
</dbReference>
<dbReference type="KEGG" id="pya:PYCH_16370"/>
<dbReference type="GeneID" id="10838206"/>
<dbReference type="GO" id="GO:0006777">
    <property type="term" value="P:Mo-molybdopterin cofactor biosynthetic process"/>
    <property type="evidence" value="ECO:0007669"/>
    <property type="project" value="InterPro"/>
</dbReference>
<reference evidence="1 2" key="1">
    <citation type="journal article" date="2011" name="J. Bacteriol.">
        <title>Complete genome sequence of the obligate piezophilic hyperthermophilic archaeon Pyrococcus yayanosii CH1.</title>
        <authorList>
            <person name="Jun X."/>
            <person name="Lupeng L."/>
            <person name="Minjuan X."/>
            <person name="Oger P."/>
            <person name="Fengping W."/>
            <person name="Jebbar M."/>
            <person name="Xiang X."/>
        </authorList>
    </citation>
    <scope>NUCLEOTIDE SEQUENCE [LARGE SCALE GENOMIC DNA]</scope>
    <source>
        <strain evidence="2">CH1 / JCM 16557</strain>
    </source>
</reference>
<dbReference type="HOGENOM" id="CLU_089568_1_2_2"/>
<keyword evidence="2" id="KW-1185">Reference proteome</keyword>
<sequence>MKVALFRKPEDFDIEKAVSLVSSPEVGGVVIFLGKVREENFGRRVLKLIYEAYEEMALAEMERIREEALRKFPLKDILIWHRVGELEIGENTILIVAAGKHRKEAFEACSWVVDEVKRRVPIWKKEVTEEGEFWIEGNTARPAR</sequence>
<dbReference type="Proteomes" id="UP000008386">
    <property type="component" value="Chromosome"/>
</dbReference>
<gene>
    <name evidence="1" type="ordered locus">PYCH_16370</name>
</gene>
<evidence type="ECO:0000313" key="1">
    <source>
        <dbReference type="EMBL" id="AEH25303.1"/>
    </source>
</evidence>
<dbReference type="InterPro" id="IPR036563">
    <property type="entry name" value="MoaE_sf"/>
</dbReference>